<dbReference type="SUPFAM" id="SSF51735">
    <property type="entry name" value="NAD(P)-binding Rossmann-fold domains"/>
    <property type="match status" value="1"/>
</dbReference>
<dbReference type="Proteomes" id="UP000037020">
    <property type="component" value="Unassembled WGS sequence"/>
</dbReference>
<comment type="caution">
    <text evidence="2">The sequence shown here is derived from an EMBL/GenBank/DDBJ whole genome shotgun (WGS) entry which is preliminary data.</text>
</comment>
<gene>
    <name evidence="2" type="ORF">ADK38_32670</name>
</gene>
<evidence type="ECO:0000313" key="3">
    <source>
        <dbReference type="Proteomes" id="UP000037020"/>
    </source>
</evidence>
<dbReference type="InterPro" id="IPR050177">
    <property type="entry name" value="Lipid_A_modif_metabolic_enz"/>
</dbReference>
<evidence type="ECO:0000313" key="2">
    <source>
        <dbReference type="EMBL" id="KOG86147.1"/>
    </source>
</evidence>
<dbReference type="InterPro" id="IPR036291">
    <property type="entry name" value="NAD(P)-bd_dom_sf"/>
</dbReference>
<proteinExistence type="predicted"/>
<feature type="non-terminal residue" evidence="2">
    <location>
        <position position="175"/>
    </location>
</feature>
<protein>
    <submittedName>
        <fullName evidence="2">NarL family transcriptional regulator</fullName>
    </submittedName>
</protein>
<feature type="domain" description="NAD-dependent epimerase/dehydratase" evidence="1">
    <location>
        <begin position="3"/>
        <end position="170"/>
    </location>
</feature>
<keyword evidence="3" id="KW-1185">Reference proteome</keyword>
<accession>A0ABR5IY97</accession>
<sequence>MRILVLGAGGFLGGHTARRLRALPGARVTDGGRTPARTPGDGFTADLATADGPGLADALRALAPDAVVNCAGATGGSPLHLAGANARGPALLSEALQAAAPGARLVHLGSAAEYGAPDGPRPSAECDPARPLGLYGATKLAGTLAVTESPLDAVVLRVFNPVGPYAPEATLPGRL</sequence>
<evidence type="ECO:0000259" key="1">
    <source>
        <dbReference type="Pfam" id="PF01370"/>
    </source>
</evidence>
<name>A0ABR5IY97_9ACTN</name>
<reference evidence="2 3" key="1">
    <citation type="submission" date="2015-07" db="EMBL/GenBank/DDBJ databases">
        <authorList>
            <person name="Ju K.-S."/>
            <person name="Doroghazi J.R."/>
            <person name="Metcalf W.W."/>
        </authorList>
    </citation>
    <scope>NUCLEOTIDE SEQUENCE [LARGE SCALE GENOMIC DNA]</scope>
    <source>
        <strain evidence="2 3">NRRL B-3589</strain>
    </source>
</reference>
<dbReference type="InterPro" id="IPR001509">
    <property type="entry name" value="Epimerase_deHydtase"/>
</dbReference>
<dbReference type="PANTHER" id="PTHR43245">
    <property type="entry name" value="BIFUNCTIONAL POLYMYXIN RESISTANCE PROTEIN ARNA"/>
    <property type="match status" value="1"/>
</dbReference>
<dbReference type="Gene3D" id="3.40.50.720">
    <property type="entry name" value="NAD(P)-binding Rossmann-like Domain"/>
    <property type="match status" value="1"/>
</dbReference>
<dbReference type="EMBL" id="LGUT01003010">
    <property type="protein sequence ID" value="KOG86147.1"/>
    <property type="molecule type" value="Genomic_DNA"/>
</dbReference>
<organism evidence="2 3">
    <name type="scientific">Streptomyces varsoviensis</name>
    <dbReference type="NCBI Taxonomy" id="67373"/>
    <lineage>
        <taxon>Bacteria</taxon>
        <taxon>Bacillati</taxon>
        <taxon>Actinomycetota</taxon>
        <taxon>Actinomycetes</taxon>
        <taxon>Kitasatosporales</taxon>
        <taxon>Streptomycetaceae</taxon>
        <taxon>Streptomyces</taxon>
    </lineage>
</organism>
<dbReference type="Pfam" id="PF01370">
    <property type="entry name" value="Epimerase"/>
    <property type="match status" value="1"/>
</dbReference>